<evidence type="ECO:0000313" key="3">
    <source>
        <dbReference type="Proteomes" id="UP001552299"/>
    </source>
</evidence>
<name>A0ABD0V676_DENTH</name>
<accession>A0ABD0V676</accession>
<organism evidence="2 3">
    <name type="scientific">Dendrobium thyrsiflorum</name>
    <name type="common">Pinecone-like raceme dendrobium</name>
    <name type="synonym">Orchid</name>
    <dbReference type="NCBI Taxonomy" id="117978"/>
    <lineage>
        <taxon>Eukaryota</taxon>
        <taxon>Viridiplantae</taxon>
        <taxon>Streptophyta</taxon>
        <taxon>Embryophyta</taxon>
        <taxon>Tracheophyta</taxon>
        <taxon>Spermatophyta</taxon>
        <taxon>Magnoliopsida</taxon>
        <taxon>Liliopsida</taxon>
        <taxon>Asparagales</taxon>
        <taxon>Orchidaceae</taxon>
        <taxon>Epidendroideae</taxon>
        <taxon>Malaxideae</taxon>
        <taxon>Dendrobiinae</taxon>
        <taxon>Dendrobium</taxon>
    </lineage>
</organism>
<proteinExistence type="predicted"/>
<dbReference type="AlphaFoldDB" id="A0ABD0V676"/>
<comment type="caution">
    <text evidence="2">The sequence shown here is derived from an EMBL/GenBank/DDBJ whole genome shotgun (WGS) entry which is preliminary data.</text>
</comment>
<feature type="region of interest" description="Disordered" evidence="1">
    <location>
        <begin position="96"/>
        <end position="119"/>
    </location>
</feature>
<sequence>MKSSSMSQYLTEIKTLVDHISAAGSIVVHEDIILYTLNDLTPQYQSFKTFIKTQLNPISLNNFYSLLLSKEINLLADSTKSQLTTNPSYALYSTRGRASRNQGCSPYNASPRPTPPNSSSSFTPLICQICNKRGHSAFKCWHRLNTNYIPQSSIPPSSSAATIALLASSPPPIEWILDSGATSHLMLHLDNLNQPTDYSGLDQVTVGNGSSTPITHTSHGLLPLPNARWRSPYKTLFTNLGKAENLTSFCFHLKPAKNLDSFCFLLKQAENLDLLLMKTPSEPPKSRDDDWRRRLESLPGATFVNPSQTPPYKILSLSPKLSLSFSKLYSR</sequence>
<keyword evidence="3" id="KW-1185">Reference proteome</keyword>
<evidence type="ECO:0000313" key="2">
    <source>
        <dbReference type="EMBL" id="KAL0920123.1"/>
    </source>
</evidence>
<protein>
    <submittedName>
        <fullName evidence="2">Uncharacterized protein</fullName>
    </submittedName>
</protein>
<dbReference type="PANTHER" id="PTHR47481">
    <property type="match status" value="1"/>
</dbReference>
<gene>
    <name evidence="2" type="ORF">M5K25_009234</name>
</gene>
<dbReference type="Proteomes" id="UP001552299">
    <property type="component" value="Unassembled WGS sequence"/>
</dbReference>
<evidence type="ECO:0000256" key="1">
    <source>
        <dbReference type="SAM" id="MobiDB-lite"/>
    </source>
</evidence>
<feature type="compositionally biased region" description="Polar residues" evidence="1">
    <location>
        <begin position="99"/>
        <end position="108"/>
    </location>
</feature>
<dbReference type="EMBL" id="JANQDX010000008">
    <property type="protein sequence ID" value="KAL0920123.1"/>
    <property type="molecule type" value="Genomic_DNA"/>
</dbReference>
<dbReference type="PANTHER" id="PTHR47481:SF22">
    <property type="entry name" value="RETROTRANSPOSON GAG DOMAIN-CONTAINING PROTEIN"/>
    <property type="match status" value="1"/>
</dbReference>
<reference evidence="2 3" key="1">
    <citation type="journal article" date="2024" name="Plant Biotechnol. J.">
        <title>Dendrobium thyrsiflorum genome and its molecular insights into genes involved in important horticultural traits.</title>
        <authorList>
            <person name="Chen B."/>
            <person name="Wang J.Y."/>
            <person name="Zheng P.J."/>
            <person name="Li K.L."/>
            <person name="Liang Y.M."/>
            <person name="Chen X.F."/>
            <person name="Zhang C."/>
            <person name="Zhao X."/>
            <person name="He X."/>
            <person name="Zhang G.Q."/>
            <person name="Liu Z.J."/>
            <person name="Xu Q."/>
        </authorList>
    </citation>
    <scope>NUCLEOTIDE SEQUENCE [LARGE SCALE GENOMIC DNA]</scope>
    <source>
        <strain evidence="2">GZMU011</strain>
    </source>
</reference>